<evidence type="ECO:0000313" key="1">
    <source>
        <dbReference type="EMBL" id="QIB34684.1"/>
    </source>
</evidence>
<dbReference type="SUPFAM" id="SSF53474">
    <property type="entry name" value="alpha/beta-Hydrolases"/>
    <property type="match status" value="1"/>
</dbReference>
<evidence type="ECO:0008006" key="3">
    <source>
        <dbReference type="Google" id="ProtNLM"/>
    </source>
</evidence>
<dbReference type="RefSeq" id="WP_163075827.1">
    <property type="nucleotide sequence ID" value="NZ_CP048630.1"/>
</dbReference>
<dbReference type="AlphaFoldDB" id="A0A6P1YSM9"/>
<dbReference type="EMBL" id="CP048630">
    <property type="protein sequence ID" value="QIB34684.1"/>
    <property type="molecule type" value="Genomic_DNA"/>
</dbReference>
<dbReference type="KEGG" id="apra:G3A50_13910"/>
<accession>A0A6P1YSM9</accession>
<keyword evidence="2" id="KW-1185">Reference proteome</keyword>
<organism evidence="1 2">
    <name type="scientific">Ancylobacter pratisalsi</name>
    <dbReference type="NCBI Taxonomy" id="1745854"/>
    <lineage>
        <taxon>Bacteria</taxon>
        <taxon>Pseudomonadati</taxon>
        <taxon>Pseudomonadota</taxon>
        <taxon>Alphaproteobacteria</taxon>
        <taxon>Hyphomicrobiales</taxon>
        <taxon>Xanthobacteraceae</taxon>
        <taxon>Ancylobacter</taxon>
    </lineage>
</organism>
<gene>
    <name evidence="1" type="ORF">G3A50_13910</name>
</gene>
<proteinExistence type="predicted"/>
<dbReference type="Proteomes" id="UP000464751">
    <property type="component" value="Chromosome"/>
</dbReference>
<reference evidence="1 2" key="1">
    <citation type="submission" date="2020-02" db="EMBL/GenBank/DDBJ databases">
        <authorList>
            <person name="Li G."/>
        </authorList>
    </citation>
    <scope>NUCLEOTIDE SEQUENCE [LARGE SCALE GENOMIC DNA]</scope>
    <source>
        <strain evidence="1 2">DSM 102029</strain>
    </source>
</reference>
<name>A0A6P1YSM9_9HYPH</name>
<dbReference type="Gene3D" id="3.40.50.1820">
    <property type="entry name" value="alpha/beta hydrolase"/>
    <property type="match status" value="1"/>
</dbReference>
<dbReference type="InterPro" id="IPR029058">
    <property type="entry name" value="AB_hydrolase_fold"/>
</dbReference>
<evidence type="ECO:0000313" key="2">
    <source>
        <dbReference type="Proteomes" id="UP000464751"/>
    </source>
</evidence>
<protein>
    <recommendedName>
        <fullName evidence="3">Alpha/beta hydrolase</fullName>
    </recommendedName>
</protein>
<sequence>MAIATSAGAQTKLYNGEVSVTAAGFPAVAYFRKGDPAKPLVVFSPGAHHMARIAYGGHSGARREDFLDHWLAQKGYSFLAVSYPIDTPAFAEKRPEFTARDWGKQLIEIARTKIQQNGLSNKIVVALWSMGGKAVQPSYAAARDAGVEVETTISFAATPGIPGLISYTTRIDMAPSGYASRTPLYAGWLKQLADNAKNNGGRAIIPEEIFRTEYVGDMSVNLQGYGEVYREGKFELDHMAQATDYGAFNFDAYPLVTVFENEEVADARHVLADRANWTIYNVNTVVNRYIAGNKIKLGELGDERWKKLVALTRDLDDRLSIEVGGNHFFFVGERGAKRTAAAIDEAVARTRAVRAEFEEILKIPLE</sequence>